<evidence type="ECO:0000256" key="1">
    <source>
        <dbReference type="SAM" id="Coils"/>
    </source>
</evidence>
<comment type="caution">
    <text evidence="2">The sequence shown here is derived from an EMBL/GenBank/DDBJ whole genome shotgun (WGS) entry which is preliminary data.</text>
</comment>
<protein>
    <recommendedName>
        <fullName evidence="4">Aminoglycoside phosphotransferase domain-containing protein</fullName>
    </recommendedName>
</protein>
<dbReference type="Gene3D" id="3.30.200.20">
    <property type="entry name" value="Phosphorylase Kinase, domain 1"/>
    <property type="match status" value="1"/>
</dbReference>
<accession>A0AAV5A1U6</accession>
<sequence length="531" mass="61146">MGYIYLTRNRNIFRINDVLRHAERRRVFNVNGLCRLAAESVNRSPDDIVDLKKLAEGGFNRTFLITMGDGFQMVARIPYSKTIPKYFAVASEVATMDLLRSSGLPIPEIYGYSPVPDNAAETEYIFMEFVKSTCLSDLWFDLTEEDIISITRQLAELELKMMSIAFPGGGSLYYTKDLEKVTTGPGIPLEDERFCVGPDTRIPLWYGRRSQLDVDRGPYSNPEAALLRGAEKELAYLKQFGQPLLPLQRQRREAYQYRKQPPSDHMENLDRYLLIASSLIPRHPALNQFRIRHPDPQPSNIFVSRSSDSSLHIVSLIDWQHTSILPMFLLAGIPNQIQNYDDPISDSMTRPSLPENLDDLDKVQQSKEKELYRRRLVHYHYIKSTVAYNELHLAALAYPIEMLRRRLFSYSSDPWEGETLDLKVALIGATKNWEILMGGDTPCPVVFDPEDICKTMELDEKKRRMDEILELCQEFIGCGSQGWVPAERYEEAMRRNKQLKERTLAKAKSEKERAEIAAHWPLDDMDGEECM</sequence>
<reference evidence="2" key="1">
    <citation type="submission" date="2021-10" db="EMBL/GenBank/DDBJ databases">
        <title>De novo Genome Assembly of Clathrus columnatus (Basidiomycota, Fungi) Using Illumina and Nanopore Sequence Data.</title>
        <authorList>
            <person name="Ogiso-Tanaka E."/>
            <person name="Itagaki H."/>
            <person name="Hosoya T."/>
            <person name="Hosaka K."/>
        </authorList>
    </citation>
    <scope>NUCLEOTIDE SEQUENCE</scope>
    <source>
        <strain evidence="2">MO-923</strain>
    </source>
</reference>
<evidence type="ECO:0000313" key="3">
    <source>
        <dbReference type="Proteomes" id="UP001050691"/>
    </source>
</evidence>
<organism evidence="2 3">
    <name type="scientific">Clathrus columnatus</name>
    <dbReference type="NCBI Taxonomy" id="1419009"/>
    <lineage>
        <taxon>Eukaryota</taxon>
        <taxon>Fungi</taxon>
        <taxon>Dikarya</taxon>
        <taxon>Basidiomycota</taxon>
        <taxon>Agaricomycotina</taxon>
        <taxon>Agaricomycetes</taxon>
        <taxon>Phallomycetidae</taxon>
        <taxon>Phallales</taxon>
        <taxon>Clathraceae</taxon>
        <taxon>Clathrus</taxon>
    </lineage>
</organism>
<evidence type="ECO:0000313" key="2">
    <source>
        <dbReference type="EMBL" id="GJJ07193.1"/>
    </source>
</evidence>
<feature type="coiled-coil region" evidence="1">
    <location>
        <begin position="490"/>
        <end position="517"/>
    </location>
</feature>
<dbReference type="PANTHER" id="PTHR36091">
    <property type="entry name" value="ALTERED INHERITANCE OF MITOCHONDRIA PROTEIN 9, MITOCHONDRIAL"/>
    <property type="match status" value="1"/>
</dbReference>
<dbReference type="InterPro" id="IPR051035">
    <property type="entry name" value="Mito_inheritance_9"/>
</dbReference>
<dbReference type="GO" id="GO:0005739">
    <property type="term" value="C:mitochondrion"/>
    <property type="evidence" value="ECO:0007669"/>
    <property type="project" value="TreeGrafter"/>
</dbReference>
<dbReference type="InterPro" id="IPR011009">
    <property type="entry name" value="Kinase-like_dom_sf"/>
</dbReference>
<dbReference type="PANTHER" id="PTHR36091:SF2">
    <property type="entry name" value="AMINOGLYCOSIDE PHOSPHOTRANSFERASE DOMAIN-CONTAINING PROTEIN"/>
    <property type="match status" value="1"/>
</dbReference>
<dbReference type="Proteomes" id="UP001050691">
    <property type="component" value="Unassembled WGS sequence"/>
</dbReference>
<dbReference type="AlphaFoldDB" id="A0AAV5A1U6"/>
<dbReference type="SUPFAM" id="SSF56112">
    <property type="entry name" value="Protein kinase-like (PK-like)"/>
    <property type="match status" value="1"/>
</dbReference>
<dbReference type="EMBL" id="BPWL01000002">
    <property type="protein sequence ID" value="GJJ07193.1"/>
    <property type="molecule type" value="Genomic_DNA"/>
</dbReference>
<evidence type="ECO:0008006" key="4">
    <source>
        <dbReference type="Google" id="ProtNLM"/>
    </source>
</evidence>
<keyword evidence="1" id="KW-0175">Coiled coil</keyword>
<gene>
    <name evidence="2" type="ORF">Clacol_001393</name>
</gene>
<name>A0AAV5A1U6_9AGAM</name>
<proteinExistence type="predicted"/>
<keyword evidence="3" id="KW-1185">Reference proteome</keyword>